<feature type="compositionally biased region" description="Basic and acidic residues" evidence="1">
    <location>
        <begin position="120"/>
        <end position="142"/>
    </location>
</feature>
<feature type="compositionally biased region" description="Polar residues" evidence="1">
    <location>
        <begin position="371"/>
        <end position="383"/>
    </location>
</feature>
<name>A0A485KP16_9STRA</name>
<dbReference type="EMBL" id="VJMH01005155">
    <property type="protein sequence ID" value="KAF0699787.1"/>
    <property type="molecule type" value="Genomic_DNA"/>
</dbReference>
<feature type="compositionally biased region" description="Basic and acidic residues" evidence="1">
    <location>
        <begin position="46"/>
        <end position="56"/>
    </location>
</feature>
<dbReference type="OrthoDB" id="168437at2759"/>
<evidence type="ECO:0000313" key="2">
    <source>
        <dbReference type="EMBL" id="KAF0699787.1"/>
    </source>
</evidence>
<feature type="compositionally biased region" description="Basic and acidic residues" evidence="1">
    <location>
        <begin position="244"/>
        <end position="269"/>
    </location>
</feature>
<gene>
    <name evidence="3" type="primary">Aste57867_9668</name>
    <name evidence="2" type="ORF">As57867_009630</name>
    <name evidence="3" type="ORF">ASTE57867_9668</name>
</gene>
<dbReference type="AlphaFoldDB" id="A0A485KP16"/>
<feature type="compositionally biased region" description="Low complexity" evidence="1">
    <location>
        <begin position="214"/>
        <end position="226"/>
    </location>
</feature>
<proteinExistence type="predicted"/>
<dbReference type="EMBL" id="CAADRA010005176">
    <property type="protein sequence ID" value="VFT86547.1"/>
    <property type="molecule type" value="Genomic_DNA"/>
</dbReference>
<keyword evidence="4" id="KW-1185">Reference proteome</keyword>
<feature type="region of interest" description="Disordered" evidence="1">
    <location>
        <begin position="32"/>
        <end position="56"/>
    </location>
</feature>
<sequence length="401" mass="45033">MKMMYEASSDNFGITQWPYLCREKAEAARKQRLTKVKPTVSNHVHPAIEKKLPKKQEKETHVYLDALQSAASNESFYDSLVRFHSNQEQPRGPPDSPFSVHNVVERDSFFHPESQIEAFKGLKKEPQSKEDPEYPPSRERPDSVAPKELPPPSRSTKSRTKHEKLPSLKSSVGKRDVYMTSTRSDPDLSQYADPRRRHVDTDALDLFTNQSQRSESAPSSTLLSSKSDQELRGDAVPKLNLKPLSREVKDAKTARRQSNHDDKSDGKAERKGKKNSGRGRSGTSLADLRDEHKAALELLNELGGAYPDEKDEKPVSSRFGSKLRSTVRHGRESDESNNESVVEAAPKAGDEALDRRESADEDDEVPEAQSPEKSTGRTSQQVTSARSRRSESYGSEEFETD</sequence>
<feature type="region of interest" description="Disordered" evidence="1">
    <location>
        <begin position="81"/>
        <end position="289"/>
    </location>
</feature>
<organism evidence="3 4">
    <name type="scientific">Aphanomyces stellatus</name>
    <dbReference type="NCBI Taxonomy" id="120398"/>
    <lineage>
        <taxon>Eukaryota</taxon>
        <taxon>Sar</taxon>
        <taxon>Stramenopiles</taxon>
        <taxon>Oomycota</taxon>
        <taxon>Saprolegniomycetes</taxon>
        <taxon>Saprolegniales</taxon>
        <taxon>Verrucalvaceae</taxon>
        <taxon>Aphanomyces</taxon>
    </lineage>
</organism>
<feature type="compositionally biased region" description="Basic and acidic residues" evidence="1">
    <location>
        <begin position="348"/>
        <end position="358"/>
    </location>
</feature>
<evidence type="ECO:0000313" key="3">
    <source>
        <dbReference type="EMBL" id="VFT86547.1"/>
    </source>
</evidence>
<accession>A0A485KP16</accession>
<reference evidence="3 4" key="1">
    <citation type="submission" date="2019-03" db="EMBL/GenBank/DDBJ databases">
        <authorList>
            <person name="Gaulin E."/>
            <person name="Dumas B."/>
        </authorList>
    </citation>
    <scope>NUCLEOTIDE SEQUENCE [LARGE SCALE GENOMIC DNA]</scope>
    <source>
        <strain evidence="3">CBS 568.67</strain>
    </source>
</reference>
<dbReference type="Proteomes" id="UP000332933">
    <property type="component" value="Unassembled WGS sequence"/>
</dbReference>
<protein>
    <submittedName>
        <fullName evidence="3">Aste57867_9668 protein</fullName>
    </submittedName>
</protein>
<evidence type="ECO:0000313" key="4">
    <source>
        <dbReference type="Proteomes" id="UP000332933"/>
    </source>
</evidence>
<reference evidence="2" key="2">
    <citation type="submission" date="2019-06" db="EMBL/GenBank/DDBJ databases">
        <title>Genomics analysis of Aphanomyces spp. identifies a new class of oomycete effector associated with host adaptation.</title>
        <authorList>
            <person name="Gaulin E."/>
        </authorList>
    </citation>
    <scope>NUCLEOTIDE SEQUENCE</scope>
    <source>
        <strain evidence="2">CBS 578.67</strain>
    </source>
</reference>
<feature type="region of interest" description="Disordered" evidence="1">
    <location>
        <begin position="302"/>
        <end position="401"/>
    </location>
</feature>
<evidence type="ECO:0000256" key="1">
    <source>
        <dbReference type="SAM" id="MobiDB-lite"/>
    </source>
</evidence>